<reference evidence="3 4" key="1">
    <citation type="submission" date="2024-01" db="EMBL/GenBank/DDBJ databases">
        <title>The genomes of 5 underutilized Papilionoideae crops provide insights into root nodulation and disease resistanc.</title>
        <authorList>
            <person name="Jiang F."/>
        </authorList>
    </citation>
    <scope>NUCLEOTIDE SEQUENCE [LARGE SCALE GENOMIC DNA]</scope>
    <source>
        <strain evidence="3">JINMINGXINNONG_FW02</strain>
        <tissue evidence="3">Leaves</tissue>
    </source>
</reference>
<dbReference type="GO" id="GO:0006364">
    <property type="term" value="P:rRNA processing"/>
    <property type="evidence" value="ECO:0007669"/>
    <property type="project" value="TreeGrafter"/>
</dbReference>
<evidence type="ECO:0000313" key="3">
    <source>
        <dbReference type="EMBL" id="KAK7342302.1"/>
    </source>
</evidence>
<dbReference type="InterPro" id="IPR005554">
    <property type="entry name" value="NOL6/Upt22"/>
</dbReference>
<dbReference type="PANTHER" id="PTHR17972">
    <property type="entry name" value="NUCLEOLAR RNA-ASSOCIATED PROTEIN"/>
    <property type="match status" value="1"/>
</dbReference>
<dbReference type="InterPro" id="IPR035369">
    <property type="entry name" value="Nrap_D4"/>
</dbReference>
<comment type="caution">
    <text evidence="3">The sequence shown here is derived from an EMBL/GenBank/DDBJ whole genome shotgun (WGS) entry which is preliminary data.</text>
</comment>
<dbReference type="GO" id="GO:0032040">
    <property type="term" value="C:small-subunit processome"/>
    <property type="evidence" value="ECO:0007669"/>
    <property type="project" value="TreeGrafter"/>
</dbReference>
<protein>
    <recommendedName>
        <fullName evidence="2">Nrap protein domain-containing protein</fullName>
    </recommendedName>
</protein>
<evidence type="ECO:0000313" key="4">
    <source>
        <dbReference type="Proteomes" id="UP001374584"/>
    </source>
</evidence>
<organism evidence="3 4">
    <name type="scientific">Phaseolus coccineus</name>
    <name type="common">Scarlet runner bean</name>
    <name type="synonym">Phaseolus multiflorus</name>
    <dbReference type="NCBI Taxonomy" id="3886"/>
    <lineage>
        <taxon>Eukaryota</taxon>
        <taxon>Viridiplantae</taxon>
        <taxon>Streptophyta</taxon>
        <taxon>Embryophyta</taxon>
        <taxon>Tracheophyta</taxon>
        <taxon>Spermatophyta</taxon>
        <taxon>Magnoliopsida</taxon>
        <taxon>eudicotyledons</taxon>
        <taxon>Gunneridae</taxon>
        <taxon>Pentapetalae</taxon>
        <taxon>rosids</taxon>
        <taxon>fabids</taxon>
        <taxon>Fabales</taxon>
        <taxon>Fabaceae</taxon>
        <taxon>Papilionoideae</taxon>
        <taxon>50 kb inversion clade</taxon>
        <taxon>NPAAA clade</taxon>
        <taxon>indigoferoid/millettioid clade</taxon>
        <taxon>Phaseoleae</taxon>
        <taxon>Phaseolus</taxon>
    </lineage>
</organism>
<dbReference type="Pfam" id="PF17405">
    <property type="entry name" value="Nrap_D4"/>
    <property type="match status" value="1"/>
</dbReference>
<dbReference type="GO" id="GO:0003723">
    <property type="term" value="F:RNA binding"/>
    <property type="evidence" value="ECO:0007669"/>
    <property type="project" value="UniProtKB-KW"/>
</dbReference>
<evidence type="ECO:0000256" key="1">
    <source>
        <dbReference type="RuleBase" id="RU364032"/>
    </source>
</evidence>
<dbReference type="EMBL" id="JAYMYR010000009">
    <property type="protein sequence ID" value="KAK7342302.1"/>
    <property type="molecule type" value="Genomic_DNA"/>
</dbReference>
<keyword evidence="1" id="KW-0694">RNA-binding</keyword>
<name>A0AAN9QNT3_PHACN</name>
<sequence>MSATWTVKMFPENRFSSVFPPEPHLLANEKIESLRLSKFVPSCVQALEVMIQLEGSGNWPMDEIAIEKTTSRFLFEIGLRFLRLLSHYDWTFSSLVVNINNDLIQRQLFAKKKKSGREWIKCRASNVLQFRIKNRRLGLDYRGMKLKRLVAYARSRANLLTKLTFQEEIGPYRWESLFRTPLNNYDAVIILHKDNLPYPQRLLFPSEVNHGIHVAEGRASKCFQPFLLPKDLKGRPEELKNKFLVDFDPSKCFIRDLKKRKHEEVVDEEYNPWKVLKAVGENGKVFVRSVDFLKPQGS</sequence>
<dbReference type="GO" id="GO:0006409">
    <property type="term" value="P:tRNA export from nucleus"/>
    <property type="evidence" value="ECO:0007669"/>
    <property type="project" value="TreeGrafter"/>
</dbReference>
<keyword evidence="4" id="KW-1185">Reference proteome</keyword>
<accession>A0AAN9QNT3</accession>
<dbReference type="Proteomes" id="UP001374584">
    <property type="component" value="Unassembled WGS sequence"/>
</dbReference>
<feature type="domain" description="Nrap protein" evidence="2">
    <location>
        <begin position="12"/>
        <end position="78"/>
    </location>
</feature>
<dbReference type="GO" id="GO:0032545">
    <property type="term" value="C:CURI complex"/>
    <property type="evidence" value="ECO:0007669"/>
    <property type="project" value="TreeGrafter"/>
</dbReference>
<dbReference type="GO" id="GO:0034456">
    <property type="term" value="C:UTP-C complex"/>
    <property type="evidence" value="ECO:0007669"/>
    <property type="project" value="TreeGrafter"/>
</dbReference>
<keyword evidence="1" id="KW-0539">Nucleus</keyword>
<comment type="subcellular location">
    <subcellularLocation>
        <location evidence="1">Nucleus</location>
        <location evidence="1">Nucleolus</location>
    </subcellularLocation>
</comment>
<dbReference type="AlphaFoldDB" id="A0AAN9QNT3"/>
<comment type="similarity">
    <text evidence="1">Belongs to the NRAP family.</text>
</comment>
<gene>
    <name evidence="3" type="ORF">VNO80_25249</name>
</gene>
<evidence type="ECO:0000259" key="2">
    <source>
        <dbReference type="Pfam" id="PF17405"/>
    </source>
</evidence>
<proteinExistence type="inferred from homology"/>
<dbReference type="PANTHER" id="PTHR17972:SF0">
    <property type="entry name" value="NUCLEOLAR PROTEIN 6"/>
    <property type="match status" value="1"/>
</dbReference>